<keyword evidence="4" id="KW-1185">Reference proteome</keyword>
<comment type="similarity">
    <text evidence="1">Belongs to the DprA/Smf family.</text>
</comment>
<dbReference type="NCBIfam" id="TIGR00732">
    <property type="entry name" value="dprA"/>
    <property type="match status" value="1"/>
</dbReference>
<name>A0A512CXH4_9MICO</name>
<comment type="caution">
    <text evidence="3">The sequence shown here is derived from an EMBL/GenBank/DDBJ whole genome shotgun (WGS) entry which is preliminary data.</text>
</comment>
<gene>
    <name evidence="3" type="ORF">TAE01_07140</name>
</gene>
<dbReference type="Proteomes" id="UP000321534">
    <property type="component" value="Unassembled WGS sequence"/>
</dbReference>
<dbReference type="InterPro" id="IPR057666">
    <property type="entry name" value="DrpA_SLOG"/>
</dbReference>
<organism evidence="3 4">
    <name type="scientific">Terrabacter aerolatus</name>
    <dbReference type="NCBI Taxonomy" id="422442"/>
    <lineage>
        <taxon>Bacteria</taxon>
        <taxon>Bacillati</taxon>
        <taxon>Actinomycetota</taxon>
        <taxon>Actinomycetes</taxon>
        <taxon>Micrococcales</taxon>
        <taxon>Intrasporangiaceae</taxon>
        <taxon>Terrabacter</taxon>
    </lineage>
</organism>
<dbReference type="SUPFAM" id="SSF102405">
    <property type="entry name" value="MCP/YpsA-like"/>
    <property type="match status" value="1"/>
</dbReference>
<protein>
    <submittedName>
        <fullName evidence="3">DNA protecting protein DprA</fullName>
    </submittedName>
</protein>
<dbReference type="Gene3D" id="3.40.50.450">
    <property type="match status" value="1"/>
</dbReference>
<evidence type="ECO:0000259" key="2">
    <source>
        <dbReference type="Pfam" id="PF02481"/>
    </source>
</evidence>
<sequence>MDADRFARAALSRVAEPCDREVPGLVAELGAVETLERIRAGRGTLARFAARLAVLDTERDLDIAAKVGARVVVPDDDEWPERLGQVPVPPYCLWVRGPLDLAETVERSVAVVGSRTATAYGEQVAADLAAGLCQRGWAVVSGAAFGIDGSAHRGALAVDGATVAVLAGGVERPYPSGHAALLSRIARDGLVVSEVAPGSAPMKSRFLARNRLIAGMTRGTVVVEADLRSGSRNTVKHAIEAGRHVGAVPGPVTSMTSSGCHQEIRDQRAVLVTSAEEVIDLVGDLGDDAHEPGRGPVLPGDDLSPFDAAVLEVVPFRSGLTLDAVVRQVAQAPLTVRAALGRLERLGLVGESAGTWRKRPQRSRLPLG</sequence>
<dbReference type="AlphaFoldDB" id="A0A512CXH4"/>
<proteinExistence type="inferred from homology"/>
<dbReference type="EMBL" id="BJYX01000002">
    <property type="protein sequence ID" value="GEO28904.1"/>
    <property type="molecule type" value="Genomic_DNA"/>
</dbReference>
<dbReference type="RefSeq" id="WP_147063444.1">
    <property type="nucleotide sequence ID" value="NZ_BAAARO010000021.1"/>
</dbReference>
<dbReference type="InterPro" id="IPR003488">
    <property type="entry name" value="DprA"/>
</dbReference>
<evidence type="ECO:0000313" key="3">
    <source>
        <dbReference type="EMBL" id="GEO28904.1"/>
    </source>
</evidence>
<accession>A0A512CXH4</accession>
<dbReference type="GO" id="GO:0009294">
    <property type="term" value="P:DNA-mediated transformation"/>
    <property type="evidence" value="ECO:0007669"/>
    <property type="project" value="InterPro"/>
</dbReference>
<dbReference type="Pfam" id="PF02481">
    <property type="entry name" value="DNA_processg_A"/>
    <property type="match status" value="1"/>
</dbReference>
<reference evidence="3 4" key="1">
    <citation type="submission" date="2019-07" db="EMBL/GenBank/DDBJ databases">
        <title>Whole genome shotgun sequence of Terrabacter aerolatus NBRC 106305.</title>
        <authorList>
            <person name="Hosoyama A."/>
            <person name="Uohara A."/>
            <person name="Ohji S."/>
            <person name="Ichikawa N."/>
        </authorList>
    </citation>
    <scope>NUCLEOTIDE SEQUENCE [LARGE SCALE GENOMIC DNA]</scope>
    <source>
        <strain evidence="3 4">NBRC 106305</strain>
    </source>
</reference>
<evidence type="ECO:0000256" key="1">
    <source>
        <dbReference type="ARBA" id="ARBA00006525"/>
    </source>
</evidence>
<dbReference type="PANTHER" id="PTHR43022">
    <property type="entry name" value="PROTEIN SMF"/>
    <property type="match status" value="1"/>
</dbReference>
<dbReference type="PANTHER" id="PTHR43022:SF1">
    <property type="entry name" value="PROTEIN SMF"/>
    <property type="match status" value="1"/>
</dbReference>
<feature type="domain" description="Smf/DprA SLOG" evidence="2">
    <location>
        <begin position="71"/>
        <end position="281"/>
    </location>
</feature>
<evidence type="ECO:0000313" key="4">
    <source>
        <dbReference type="Proteomes" id="UP000321534"/>
    </source>
</evidence>
<dbReference type="OrthoDB" id="9785707at2"/>